<evidence type="ECO:0000313" key="1">
    <source>
        <dbReference type="EMBL" id="GAG84114.1"/>
    </source>
</evidence>
<reference evidence="1" key="1">
    <citation type="journal article" date="2014" name="Front. Microbiol.">
        <title>High frequency of phylogenetically diverse reductive dehalogenase-homologous genes in deep subseafloor sedimentary metagenomes.</title>
        <authorList>
            <person name="Kawai M."/>
            <person name="Futagami T."/>
            <person name="Toyoda A."/>
            <person name="Takaki Y."/>
            <person name="Nishi S."/>
            <person name="Hori S."/>
            <person name="Arai W."/>
            <person name="Tsubouchi T."/>
            <person name="Morono Y."/>
            <person name="Uchiyama I."/>
            <person name="Ito T."/>
            <person name="Fujiyama A."/>
            <person name="Inagaki F."/>
            <person name="Takami H."/>
        </authorList>
    </citation>
    <scope>NUCLEOTIDE SEQUENCE</scope>
    <source>
        <strain evidence="1">Expedition CK06-06</strain>
    </source>
</reference>
<gene>
    <name evidence="1" type="ORF">S01H4_26343</name>
</gene>
<dbReference type="AlphaFoldDB" id="X1AN84"/>
<sequence length="167" mass="19490">MSVLIKRFKSNETVNKLWWLHDSFWHAALIRELGPDQANRLNLEVSEKIFRMITLTLLREKIIQRPRSIQELMFVFKTVWKNAFFDELYINEPIAYDRDTAIWTGSECHAYDSLSKANLLEGYECGCQALRNGVMKALRLKPIHEIKESLVKGDGRCVIKITFSPND</sequence>
<accession>X1AN84</accession>
<comment type="caution">
    <text evidence="1">The sequence shown here is derived from an EMBL/GenBank/DDBJ whole genome shotgun (WGS) entry which is preliminary data.</text>
</comment>
<name>X1AN84_9ZZZZ</name>
<evidence type="ECO:0008006" key="2">
    <source>
        <dbReference type="Google" id="ProtNLM"/>
    </source>
</evidence>
<dbReference type="EMBL" id="BART01012690">
    <property type="protein sequence ID" value="GAG84114.1"/>
    <property type="molecule type" value="Genomic_DNA"/>
</dbReference>
<organism evidence="1">
    <name type="scientific">marine sediment metagenome</name>
    <dbReference type="NCBI Taxonomy" id="412755"/>
    <lineage>
        <taxon>unclassified sequences</taxon>
        <taxon>metagenomes</taxon>
        <taxon>ecological metagenomes</taxon>
    </lineage>
</organism>
<proteinExistence type="predicted"/>
<protein>
    <recommendedName>
        <fullName evidence="2">4-vinyl reductase 4VR domain-containing protein</fullName>
    </recommendedName>
</protein>